<keyword evidence="2" id="KW-1185">Reference proteome</keyword>
<protein>
    <submittedName>
        <fullName evidence="1">Uncharacterized protein</fullName>
    </submittedName>
</protein>
<dbReference type="AlphaFoldDB" id="A0A4Q9LHI2"/>
<dbReference type="VEuPathDB" id="MicrosporidiaDB:CWI39_0084p0030"/>
<evidence type="ECO:0000313" key="1">
    <source>
        <dbReference type="EMBL" id="TBU07583.1"/>
    </source>
</evidence>
<reference evidence="1 2" key="1">
    <citation type="submission" date="2017-12" db="EMBL/GenBank/DDBJ databases">
        <authorList>
            <person name="Pombert J.-F."/>
            <person name="Haag K.L."/>
            <person name="Ebert D."/>
        </authorList>
    </citation>
    <scope>NUCLEOTIDE SEQUENCE [LARGE SCALE GENOMIC DNA]</scope>
    <source>
        <strain evidence="1">BE-OM-2</strain>
    </source>
</reference>
<dbReference type="VEuPathDB" id="MicrosporidiaDB:CWI36_0255p0010"/>
<organism evidence="1 2">
    <name type="scientific">Hamiltosporidium magnivora</name>
    <dbReference type="NCBI Taxonomy" id="148818"/>
    <lineage>
        <taxon>Eukaryota</taxon>
        <taxon>Fungi</taxon>
        <taxon>Fungi incertae sedis</taxon>
        <taxon>Microsporidia</taxon>
        <taxon>Dubosqiidae</taxon>
        <taxon>Hamiltosporidium</taxon>
    </lineage>
</organism>
<dbReference type="Proteomes" id="UP000291404">
    <property type="component" value="Unassembled WGS sequence"/>
</dbReference>
<evidence type="ECO:0000313" key="2">
    <source>
        <dbReference type="Proteomes" id="UP000291404"/>
    </source>
</evidence>
<sequence>MEIGTNDDLSEEYTYLYFQYDRRKGYKSPVIKVNYLKTDLKKKGIFVEGFLETGVFLDDFFMKKHFVVFEKLLNNRSEKIQKRNELNEICIVQELLFDCISNMEFRNFVMDEYFLSLLYQMRNITHFTLRNINTRCFLSCYFFFELLVYFDIIFTSDDYTDFDFYCLFRIADKLETLKLDGFRKLSRSKHIIFCRLRSLDLDFKRAISIDYKLFSRFKNYKYCDRIFSLIDIIIRKEIYLEINFPAFTFSSANNLSLNSIKFKNLFILRNLNKNLQFTKNSLWNIFTDIYFEEIDLKKSRDILMRLKNIRHFSLKKYVYELKSHDISFRKKSRKEEETRNFQIQRKRIYCLNFLKNTKKISFDFPLLKLSQSNHIFSFTNLEILEIHTIENIDDVIKKMESLNKIKTLEQLILSSVPMSKFKHSVYIDEIVLILKITDYAVLTGFMIGFDIYLNLK</sequence>
<comment type="caution">
    <text evidence="1">The sequence shown here is derived from an EMBL/GenBank/DDBJ whole genome shotgun (WGS) entry which is preliminary data.</text>
</comment>
<accession>A0A4Q9LHI2</accession>
<dbReference type="EMBL" id="PITI01000255">
    <property type="protein sequence ID" value="TBU07583.1"/>
    <property type="molecule type" value="Genomic_DNA"/>
</dbReference>
<gene>
    <name evidence="1" type="ORF">CWI36_0255p0010</name>
</gene>
<name>A0A4Q9LHI2_9MICR</name>
<proteinExistence type="predicted"/>